<dbReference type="AlphaFoldDB" id="A0A4V1J160"/>
<sequence>MTALVPKPRSMPTGQRNVIRANDSPSLWNCTYSPGWTEEEAEILRKAAIKFGVGAWSKIVDSGCLPGKTVAQMNLQLQRLLGQQSTAEFAGLHLDPMVIGAINATKQGPEIKRKNNCIVNTGNKLSREEIKRRIQQNKELYELPPEEWQNIVLPKREDVGCLVGCISTANLAWPMNVISPVQPLISK</sequence>
<keyword evidence="3" id="KW-1185">Reference proteome</keyword>
<evidence type="ECO:0000313" key="2">
    <source>
        <dbReference type="EMBL" id="RKP23929.1"/>
    </source>
</evidence>
<gene>
    <name evidence="2" type="ORF">SYNPS1DRAFT_17890</name>
</gene>
<reference evidence="3" key="1">
    <citation type="journal article" date="2018" name="Nat. Microbiol.">
        <title>Leveraging single-cell genomics to expand the fungal tree of life.</title>
        <authorList>
            <person name="Ahrendt S.R."/>
            <person name="Quandt C.A."/>
            <person name="Ciobanu D."/>
            <person name="Clum A."/>
            <person name="Salamov A."/>
            <person name="Andreopoulos B."/>
            <person name="Cheng J.F."/>
            <person name="Woyke T."/>
            <person name="Pelin A."/>
            <person name="Henrissat B."/>
            <person name="Reynolds N.K."/>
            <person name="Benny G.L."/>
            <person name="Smith M.E."/>
            <person name="James T.Y."/>
            <person name="Grigoriev I.V."/>
        </authorList>
    </citation>
    <scope>NUCLEOTIDE SEQUENCE [LARGE SCALE GENOMIC DNA]</scope>
    <source>
        <strain evidence="3">Benny S71-1</strain>
    </source>
</reference>
<dbReference type="Gene3D" id="1.10.10.60">
    <property type="entry name" value="Homeodomain-like"/>
    <property type="match status" value="1"/>
</dbReference>
<dbReference type="PANTHER" id="PTHR41733">
    <property type="entry name" value="UBIQUITIN-ASSOCIATED/TRANSLATION ELONGATION FACTOR EF1B, N-TERMINAL, EUKARYOTE"/>
    <property type="match status" value="1"/>
</dbReference>
<proteinExistence type="predicted"/>
<evidence type="ECO:0000259" key="1">
    <source>
        <dbReference type="PROSITE" id="PS50090"/>
    </source>
</evidence>
<dbReference type="InterPro" id="IPR009057">
    <property type="entry name" value="Homeodomain-like_sf"/>
</dbReference>
<protein>
    <recommendedName>
        <fullName evidence="1">Myb-like domain-containing protein</fullName>
    </recommendedName>
</protein>
<organism evidence="2 3">
    <name type="scientific">Syncephalis pseudoplumigaleata</name>
    <dbReference type="NCBI Taxonomy" id="1712513"/>
    <lineage>
        <taxon>Eukaryota</taxon>
        <taxon>Fungi</taxon>
        <taxon>Fungi incertae sedis</taxon>
        <taxon>Zoopagomycota</taxon>
        <taxon>Zoopagomycotina</taxon>
        <taxon>Zoopagomycetes</taxon>
        <taxon>Zoopagales</taxon>
        <taxon>Piptocephalidaceae</taxon>
        <taxon>Syncephalis</taxon>
    </lineage>
</organism>
<dbReference type="OrthoDB" id="608866at2759"/>
<name>A0A4V1J160_9FUNG</name>
<dbReference type="EMBL" id="KZ990570">
    <property type="protein sequence ID" value="RKP23929.1"/>
    <property type="molecule type" value="Genomic_DNA"/>
</dbReference>
<feature type="domain" description="Myb-like" evidence="1">
    <location>
        <begin position="36"/>
        <end position="81"/>
    </location>
</feature>
<dbReference type="PROSITE" id="PS50090">
    <property type="entry name" value="MYB_LIKE"/>
    <property type="match status" value="1"/>
</dbReference>
<dbReference type="PANTHER" id="PTHR41733:SF1">
    <property type="entry name" value="CHROMOSOME UNDETERMINED SCAFFOLD_30, WHOLE GENOME SHOTGUN SEQUENCE"/>
    <property type="match status" value="1"/>
</dbReference>
<evidence type="ECO:0000313" key="3">
    <source>
        <dbReference type="Proteomes" id="UP000278143"/>
    </source>
</evidence>
<dbReference type="InterPro" id="IPR001005">
    <property type="entry name" value="SANT/Myb"/>
</dbReference>
<dbReference type="CDD" id="cd00167">
    <property type="entry name" value="SANT"/>
    <property type="match status" value="1"/>
</dbReference>
<dbReference type="Pfam" id="PF00249">
    <property type="entry name" value="Myb_DNA-binding"/>
    <property type="match status" value="1"/>
</dbReference>
<accession>A0A4V1J160</accession>
<dbReference type="SUPFAM" id="SSF46689">
    <property type="entry name" value="Homeodomain-like"/>
    <property type="match status" value="1"/>
</dbReference>
<dbReference type="Proteomes" id="UP000278143">
    <property type="component" value="Unassembled WGS sequence"/>
</dbReference>